<evidence type="ECO:0000313" key="2">
    <source>
        <dbReference type="EMBL" id="RKO90155.1"/>
    </source>
</evidence>
<dbReference type="Proteomes" id="UP000269721">
    <property type="component" value="Unassembled WGS sequence"/>
</dbReference>
<dbReference type="EMBL" id="KZ995699">
    <property type="protein sequence ID" value="RKO90155.1"/>
    <property type="molecule type" value="Genomic_DNA"/>
</dbReference>
<sequence>MERQLSAVSHPPPHFSLVLFTTPPLTPTYLLLLPSLAAAAPSRQTRVLRLGSYKLVIAGPARSANARGSQASASNASTVPSLSPSLTLATHCFQNALASTPATRRARMAALVGLAFVALRRGMPVVALAAAGRVSDEVSFASGGVVPAWGSAASSSAGVSPAASVKDGVEGDGEKGEEDEAEKEEVARWRLLAKIYASRALTLLSQPAESLAHLDIPIPNPSWPTPLSLQLNSPAPSPPGLRPIIAASPRSGEEWLARAATLCVAAGRVEGPDAEARMAEAEEAVAGWRKGQVPGEVVDAGEEEAARGIQAWIAFRRGANALAAEALLASLRMAASSSVLFGAEDMGTAGTFSFGSFTGGDDVFSSSDLPRPASNAPGLFSRADRKRTSLDSNKDSDSDADLDPIAIDDEESSQDNSSDMEDDDSDGTPARTGGRGSRRPVLSPQALQDLRTNPQYQAPPAAEAAELPPRTPPAVTSPADATSRPILIPRSRRAEVAEPAASHPVPASSATGARPIRVPWSRRGGGVGIVSVPEGVAAADEEEDDGADDDRSDRLLDATWNFSELLAAVLGPQEPVEDLGEHLLPDLLSVELPPAGPWADSTDAIEGMMALARSEGDCGGGGPNAGAGAVREADLDRAIAALTTFDIDVEVAAAREDAKTLGFRFTEDGVQDVDGYGAAHGSGSRM</sequence>
<dbReference type="AlphaFoldDB" id="A0A4P9WEF1"/>
<feature type="compositionally biased region" description="Basic and acidic residues" evidence="1">
    <location>
        <begin position="382"/>
        <end position="397"/>
    </location>
</feature>
<reference evidence="3" key="1">
    <citation type="journal article" date="2018" name="Nat. Microbiol.">
        <title>Leveraging single-cell genomics to expand the fungal tree of life.</title>
        <authorList>
            <person name="Ahrendt S.R."/>
            <person name="Quandt C.A."/>
            <person name="Ciobanu D."/>
            <person name="Clum A."/>
            <person name="Salamov A."/>
            <person name="Andreopoulos B."/>
            <person name="Cheng J.F."/>
            <person name="Woyke T."/>
            <person name="Pelin A."/>
            <person name="Henrissat B."/>
            <person name="Reynolds N.K."/>
            <person name="Benny G.L."/>
            <person name="Smith M.E."/>
            <person name="James T.Y."/>
            <person name="Grigoriev I.V."/>
        </authorList>
    </citation>
    <scope>NUCLEOTIDE SEQUENCE [LARGE SCALE GENOMIC DNA]</scope>
</reference>
<feature type="compositionally biased region" description="Low complexity" evidence="1">
    <location>
        <begin position="497"/>
        <end position="510"/>
    </location>
</feature>
<proteinExistence type="predicted"/>
<accession>A0A4P9WEF1</accession>
<keyword evidence="3" id="KW-1185">Reference proteome</keyword>
<feature type="region of interest" description="Disordered" evidence="1">
    <location>
        <begin position="461"/>
        <end position="519"/>
    </location>
</feature>
<feature type="compositionally biased region" description="Low complexity" evidence="1">
    <location>
        <begin position="152"/>
        <end position="166"/>
    </location>
</feature>
<protein>
    <submittedName>
        <fullName evidence="2">Uncharacterized protein</fullName>
    </submittedName>
</protein>
<feature type="compositionally biased region" description="Acidic residues" evidence="1">
    <location>
        <begin position="398"/>
        <end position="426"/>
    </location>
</feature>
<feature type="region of interest" description="Disordered" evidence="1">
    <location>
        <begin position="368"/>
        <end position="442"/>
    </location>
</feature>
<organism evidence="2 3">
    <name type="scientific">Blyttiomyces helicus</name>
    <dbReference type="NCBI Taxonomy" id="388810"/>
    <lineage>
        <taxon>Eukaryota</taxon>
        <taxon>Fungi</taxon>
        <taxon>Fungi incertae sedis</taxon>
        <taxon>Chytridiomycota</taxon>
        <taxon>Chytridiomycota incertae sedis</taxon>
        <taxon>Chytridiomycetes</taxon>
        <taxon>Chytridiomycetes incertae sedis</taxon>
        <taxon>Blyttiomyces</taxon>
    </lineage>
</organism>
<evidence type="ECO:0000313" key="3">
    <source>
        <dbReference type="Proteomes" id="UP000269721"/>
    </source>
</evidence>
<evidence type="ECO:0000256" key="1">
    <source>
        <dbReference type="SAM" id="MobiDB-lite"/>
    </source>
</evidence>
<name>A0A4P9WEF1_9FUNG</name>
<feature type="region of interest" description="Disordered" evidence="1">
    <location>
        <begin position="152"/>
        <end position="182"/>
    </location>
</feature>
<gene>
    <name evidence="2" type="ORF">BDK51DRAFT_51296</name>
</gene>